<evidence type="ECO:0000256" key="6">
    <source>
        <dbReference type="ARBA" id="ARBA00022741"/>
    </source>
</evidence>
<organism evidence="9">
    <name type="scientific">marine metagenome</name>
    <dbReference type="NCBI Taxonomy" id="408172"/>
    <lineage>
        <taxon>unclassified sequences</taxon>
        <taxon>metagenomes</taxon>
        <taxon>ecological metagenomes</taxon>
    </lineage>
</organism>
<evidence type="ECO:0000256" key="1">
    <source>
        <dbReference type="ARBA" id="ARBA00001946"/>
    </source>
</evidence>
<comment type="similarity">
    <text evidence="2">Belongs to the SELO family.</text>
</comment>
<evidence type="ECO:0000256" key="2">
    <source>
        <dbReference type="ARBA" id="ARBA00009747"/>
    </source>
</evidence>
<evidence type="ECO:0000313" key="9">
    <source>
        <dbReference type="EMBL" id="SVB38639.1"/>
    </source>
</evidence>
<evidence type="ECO:0000256" key="3">
    <source>
        <dbReference type="ARBA" id="ARBA00022679"/>
    </source>
</evidence>
<reference evidence="9" key="1">
    <citation type="submission" date="2018-05" db="EMBL/GenBank/DDBJ databases">
        <authorList>
            <person name="Lanie J.A."/>
            <person name="Ng W.-L."/>
            <person name="Kazmierczak K.M."/>
            <person name="Andrzejewski T.M."/>
            <person name="Davidsen T.M."/>
            <person name="Wayne K.J."/>
            <person name="Tettelin H."/>
            <person name="Glass J.I."/>
            <person name="Rusch D."/>
            <person name="Podicherti R."/>
            <person name="Tsui H.-C.T."/>
            <person name="Winkler M.E."/>
        </authorList>
    </citation>
    <scope>NUCLEOTIDE SEQUENCE</scope>
</reference>
<protein>
    <submittedName>
        <fullName evidence="9">Uncharacterized protein</fullName>
    </submittedName>
</protein>
<keyword evidence="5" id="KW-0479">Metal-binding</keyword>
<dbReference type="GO" id="GO:0005524">
    <property type="term" value="F:ATP binding"/>
    <property type="evidence" value="ECO:0007669"/>
    <property type="project" value="UniProtKB-KW"/>
</dbReference>
<evidence type="ECO:0000256" key="5">
    <source>
        <dbReference type="ARBA" id="ARBA00022723"/>
    </source>
</evidence>
<keyword evidence="7" id="KW-0067">ATP-binding</keyword>
<feature type="non-terminal residue" evidence="9">
    <location>
        <position position="126"/>
    </location>
</feature>
<gene>
    <name evidence="9" type="ORF">METZ01_LOCUS191493</name>
</gene>
<evidence type="ECO:0000256" key="7">
    <source>
        <dbReference type="ARBA" id="ARBA00022840"/>
    </source>
</evidence>
<dbReference type="GO" id="GO:0046872">
    <property type="term" value="F:metal ion binding"/>
    <property type="evidence" value="ECO:0007669"/>
    <property type="project" value="UniProtKB-KW"/>
</dbReference>
<dbReference type="InterPro" id="IPR003846">
    <property type="entry name" value="SelO"/>
</dbReference>
<dbReference type="Pfam" id="PF02696">
    <property type="entry name" value="SelO"/>
    <property type="match status" value="1"/>
</dbReference>
<dbReference type="EMBL" id="UINC01039729">
    <property type="protein sequence ID" value="SVB38639.1"/>
    <property type="molecule type" value="Genomic_DNA"/>
</dbReference>
<comment type="cofactor">
    <cofactor evidence="1">
        <name>Mg(2+)</name>
        <dbReference type="ChEBI" id="CHEBI:18420"/>
    </cofactor>
</comment>
<sequence length="126" mass="13694">MQEPAEQLVVPEFGFDNTFARLSERFYTRLPPTPVSEPTLIKLNSKLAINLGLDPQTLQTNSGTGMLSGNYLPQGSEPLAMVYAGHQFGGWVPQLGDGRAILLGEVLSKDGHRRDIQLKGAGPTPY</sequence>
<keyword evidence="8" id="KW-0460">Magnesium</keyword>
<accession>A0A382DKC8</accession>
<evidence type="ECO:0000256" key="8">
    <source>
        <dbReference type="ARBA" id="ARBA00022842"/>
    </source>
</evidence>
<dbReference type="GO" id="GO:0070733">
    <property type="term" value="F:AMPylase activity"/>
    <property type="evidence" value="ECO:0007669"/>
    <property type="project" value="TreeGrafter"/>
</dbReference>
<keyword evidence="4" id="KW-0548">Nucleotidyltransferase</keyword>
<keyword evidence="3" id="KW-0808">Transferase</keyword>
<dbReference type="AlphaFoldDB" id="A0A382DKC8"/>
<keyword evidence="6" id="KW-0547">Nucleotide-binding</keyword>
<dbReference type="PANTHER" id="PTHR32057:SF14">
    <property type="entry name" value="PROTEIN ADENYLYLTRANSFERASE SELO, MITOCHONDRIAL"/>
    <property type="match status" value="1"/>
</dbReference>
<evidence type="ECO:0000256" key="4">
    <source>
        <dbReference type="ARBA" id="ARBA00022695"/>
    </source>
</evidence>
<name>A0A382DKC8_9ZZZZ</name>
<proteinExistence type="inferred from homology"/>
<dbReference type="PANTHER" id="PTHR32057">
    <property type="entry name" value="PROTEIN ADENYLYLTRANSFERASE SELO, MITOCHONDRIAL"/>
    <property type="match status" value="1"/>
</dbReference>